<dbReference type="AlphaFoldDB" id="A0A803LDY7"/>
<dbReference type="GO" id="GO:0020037">
    <property type="term" value="F:heme binding"/>
    <property type="evidence" value="ECO:0007669"/>
    <property type="project" value="InterPro"/>
</dbReference>
<organism evidence="6 7">
    <name type="scientific">Chenopodium quinoa</name>
    <name type="common">Quinoa</name>
    <dbReference type="NCBI Taxonomy" id="63459"/>
    <lineage>
        <taxon>Eukaryota</taxon>
        <taxon>Viridiplantae</taxon>
        <taxon>Streptophyta</taxon>
        <taxon>Embryophyta</taxon>
        <taxon>Tracheophyta</taxon>
        <taxon>Spermatophyta</taxon>
        <taxon>Magnoliopsida</taxon>
        <taxon>eudicotyledons</taxon>
        <taxon>Gunneridae</taxon>
        <taxon>Pentapetalae</taxon>
        <taxon>Caryophyllales</taxon>
        <taxon>Chenopodiaceae</taxon>
        <taxon>Chenopodioideae</taxon>
        <taxon>Atripliceae</taxon>
        <taxon>Chenopodium</taxon>
    </lineage>
</organism>
<feature type="binding site" description="axial binding residue" evidence="5">
    <location>
        <position position="667"/>
    </location>
    <ligand>
        <name>heme</name>
        <dbReference type="ChEBI" id="CHEBI:30413"/>
    </ligand>
    <ligandPart>
        <name>Fe</name>
        <dbReference type="ChEBI" id="CHEBI:18248"/>
    </ligandPart>
</feature>
<dbReference type="PANTHER" id="PTHR24286:SF302">
    <property type="entry name" value="ALLENE OXIDE SYNTHASE 2"/>
    <property type="match status" value="1"/>
</dbReference>
<dbReference type="CDD" id="cd11071">
    <property type="entry name" value="CYP74"/>
    <property type="match status" value="1"/>
</dbReference>
<evidence type="ECO:0000256" key="5">
    <source>
        <dbReference type="PIRSR" id="PIRSR602403-1"/>
    </source>
</evidence>
<dbReference type="Gene3D" id="1.10.630.10">
    <property type="entry name" value="Cytochrome P450"/>
    <property type="match status" value="2"/>
</dbReference>
<dbReference type="InterPro" id="IPR036396">
    <property type="entry name" value="Cyt_P450_sf"/>
</dbReference>
<dbReference type="GO" id="GO:0016829">
    <property type="term" value="F:lyase activity"/>
    <property type="evidence" value="ECO:0007669"/>
    <property type="project" value="UniProtKB-KW"/>
</dbReference>
<dbReference type="GO" id="GO:0016705">
    <property type="term" value="F:oxidoreductase activity, acting on paired donors, with incorporation or reduction of molecular oxygen"/>
    <property type="evidence" value="ECO:0007669"/>
    <property type="project" value="InterPro"/>
</dbReference>
<reference evidence="6" key="1">
    <citation type="journal article" date="2017" name="Nature">
        <title>The genome of Chenopodium quinoa.</title>
        <authorList>
            <person name="Jarvis D.E."/>
            <person name="Ho Y.S."/>
            <person name="Lightfoot D.J."/>
            <person name="Schmoeckel S.M."/>
            <person name="Li B."/>
            <person name="Borm T.J.A."/>
            <person name="Ohyanagi H."/>
            <person name="Mineta K."/>
            <person name="Michell C.T."/>
            <person name="Saber N."/>
            <person name="Kharbatia N.M."/>
            <person name="Rupper R.R."/>
            <person name="Sharp A.R."/>
            <person name="Dally N."/>
            <person name="Boughton B.A."/>
            <person name="Woo Y.H."/>
            <person name="Gao G."/>
            <person name="Schijlen E.G.W.M."/>
            <person name="Guo X."/>
            <person name="Momin A.A."/>
            <person name="Negrao S."/>
            <person name="Al-Babili S."/>
            <person name="Gehring C."/>
            <person name="Roessner U."/>
            <person name="Jung C."/>
            <person name="Murphy K."/>
            <person name="Arold S.T."/>
            <person name="Gojobori T."/>
            <person name="van der Linden C.G."/>
            <person name="van Loo E.N."/>
            <person name="Jellen E.N."/>
            <person name="Maughan P.J."/>
            <person name="Tester M."/>
        </authorList>
    </citation>
    <scope>NUCLEOTIDE SEQUENCE [LARGE SCALE GENOMIC DNA]</scope>
    <source>
        <strain evidence="6">cv. PI 614886</strain>
    </source>
</reference>
<dbReference type="Proteomes" id="UP000596660">
    <property type="component" value="Unplaced"/>
</dbReference>
<dbReference type="GO" id="GO:0004497">
    <property type="term" value="F:monooxygenase activity"/>
    <property type="evidence" value="ECO:0007669"/>
    <property type="project" value="InterPro"/>
</dbReference>
<evidence type="ECO:0000313" key="7">
    <source>
        <dbReference type="Proteomes" id="UP000596660"/>
    </source>
</evidence>
<keyword evidence="3 5" id="KW-0408">Iron</keyword>
<evidence type="ECO:0000313" key="6">
    <source>
        <dbReference type="EnsemblPlants" id="AUR62011393-RA:cds"/>
    </source>
</evidence>
<evidence type="ECO:0000256" key="4">
    <source>
        <dbReference type="ARBA" id="ARBA00023239"/>
    </source>
</evidence>
<dbReference type="GO" id="GO:0005506">
    <property type="term" value="F:iron ion binding"/>
    <property type="evidence" value="ECO:0007669"/>
    <property type="project" value="InterPro"/>
</dbReference>
<evidence type="ECO:0008006" key="8">
    <source>
        <dbReference type="Google" id="ProtNLM"/>
    </source>
</evidence>
<dbReference type="InterPro" id="IPR002403">
    <property type="entry name" value="Cyt_P450_E_grp-IV"/>
</dbReference>
<dbReference type="SUPFAM" id="SSF48264">
    <property type="entry name" value="Cytochrome P450"/>
    <property type="match status" value="2"/>
</dbReference>
<dbReference type="PRINTS" id="PR00465">
    <property type="entry name" value="EP450IV"/>
</dbReference>
<reference evidence="6" key="2">
    <citation type="submission" date="2021-03" db="UniProtKB">
        <authorList>
            <consortium name="EnsemblPlants"/>
        </authorList>
    </citation>
    <scope>IDENTIFICATION</scope>
</reference>
<name>A0A803LDY7_CHEQI</name>
<keyword evidence="4" id="KW-0456">Lyase</keyword>
<evidence type="ECO:0000256" key="2">
    <source>
        <dbReference type="ARBA" id="ARBA00022723"/>
    </source>
</evidence>
<dbReference type="GO" id="GO:0016125">
    <property type="term" value="P:sterol metabolic process"/>
    <property type="evidence" value="ECO:0007669"/>
    <property type="project" value="TreeGrafter"/>
</dbReference>
<protein>
    <recommendedName>
        <fullName evidence="8">Allene oxide synthase</fullName>
    </recommendedName>
</protein>
<dbReference type="OMA" id="DPRIFTN"/>
<dbReference type="EnsemblPlants" id="AUR62011393-RA">
    <property type="protein sequence ID" value="AUR62011393-RA:cds"/>
    <property type="gene ID" value="AUR62011393"/>
</dbReference>
<dbReference type="PANTHER" id="PTHR24286">
    <property type="entry name" value="CYTOCHROME P450 26"/>
    <property type="match status" value="1"/>
</dbReference>
<evidence type="ECO:0000256" key="1">
    <source>
        <dbReference type="ARBA" id="ARBA00022617"/>
    </source>
</evidence>
<dbReference type="Gramene" id="AUR62011393-RA">
    <property type="protein sequence ID" value="AUR62011393-RA:cds"/>
    <property type="gene ID" value="AUR62011393"/>
</dbReference>
<proteinExistence type="predicted"/>
<dbReference type="FunFam" id="1.10.630.10:FF:000024">
    <property type="entry name" value="Allene oxide synthase, chloroplastic"/>
    <property type="match status" value="1"/>
</dbReference>
<dbReference type="Pfam" id="PF00067">
    <property type="entry name" value="p450"/>
    <property type="match status" value="1"/>
</dbReference>
<accession>A0A803LDY7</accession>
<keyword evidence="1 5" id="KW-0349">Heme</keyword>
<keyword evidence="7" id="KW-1185">Reference proteome</keyword>
<comment type="cofactor">
    <cofactor evidence="5">
        <name>heme</name>
        <dbReference type="ChEBI" id="CHEBI:30413"/>
    </cofactor>
</comment>
<dbReference type="InterPro" id="IPR001128">
    <property type="entry name" value="Cyt_P450"/>
</dbReference>
<sequence length="711" mass="79652">MSSSFVSSVLSSSPSSDLPRCKIPGNHGLPFFGAIKDRWDFFYLQGRDQFFRSRMENYKSTVFRTNMPPGPWISPDPCVIVLLDAKSFLVLFDSSKVEKRNLFTGTYMSSTSYTGGYRVCSYLDPSEPEHGSLKALLLSFLASKHEEFIPLFQSCMKGLFSGLEDQLRDTGRAGFEQLNDVLSLEFVFKMFCDGKSPSDTKLKSSGPTMLKKCSNLTIVLNCPSLTMSSPFVSSSVLSSSPSSDLPLCDIPGSYGLPFFGAIKDRWDFFYLQGRDQFFRSRMENYKSTVFRANMPPGPWISPDPRVIVLLDAKSFLVLFDNSKVEKRDLFTGTYMPSTSYTGGYRVCPYLDPSEPEHGSLKALLFSFLASKHEEFIPLFQSCMKGLFSGLEDQLRDTGRAGFEQLNDVISLEFVFKLFCDGKSPSDTKLESNGAIMLKKWLLGQIGPVGSLGLPKLLYPIDDFIMHSVGIPFLLVKGDYRKLYDSFYSSAISFLNKAESFGLSREEACHNLVFIAGFNSFGGFTTWFPSMMKWVASAGESLHRELAKEIRTIVKSEGGVTLNAINKMALTKSVVYEGLRIDPPVPYQYGRAKDDLVIQSHDASFKIKKGEMIFGFQPFATKDPKIFDDPEKFVANRFVGEEGERLAKYVLWSNGKGTDNPMVDDKQCPGKNLVELMSKVFLVEFFLQYDTFSVDASKTTLTFLSLKKATST</sequence>
<evidence type="ECO:0000256" key="3">
    <source>
        <dbReference type="ARBA" id="ARBA00023004"/>
    </source>
</evidence>
<dbReference type="GO" id="GO:0006631">
    <property type="term" value="P:fatty acid metabolic process"/>
    <property type="evidence" value="ECO:0007669"/>
    <property type="project" value="UniProtKB-ARBA"/>
</dbReference>
<keyword evidence="2 5" id="KW-0479">Metal-binding</keyword>